<proteinExistence type="predicted"/>
<reference evidence="2 3" key="1">
    <citation type="submission" date="2016-11" db="EMBL/GenBank/DDBJ databases">
        <authorList>
            <person name="Jaros S."/>
            <person name="Januszkiewicz K."/>
            <person name="Wedrychowicz H."/>
        </authorList>
    </citation>
    <scope>NUCLEOTIDE SEQUENCE [LARGE SCALE GENOMIC DNA]</scope>
    <source>
        <strain evidence="2 3">DSM 3090</strain>
    </source>
</reference>
<organism evidence="2 3">
    <name type="scientific">Hathewaya proteolytica DSM 3090</name>
    <dbReference type="NCBI Taxonomy" id="1121331"/>
    <lineage>
        <taxon>Bacteria</taxon>
        <taxon>Bacillati</taxon>
        <taxon>Bacillota</taxon>
        <taxon>Clostridia</taxon>
        <taxon>Eubacteriales</taxon>
        <taxon>Clostridiaceae</taxon>
        <taxon>Hathewaya</taxon>
    </lineage>
</organism>
<keyword evidence="1" id="KW-1133">Transmembrane helix</keyword>
<feature type="transmembrane region" description="Helical" evidence="1">
    <location>
        <begin position="153"/>
        <end position="169"/>
    </location>
</feature>
<dbReference type="EMBL" id="FRAD01000024">
    <property type="protein sequence ID" value="SHK36088.1"/>
    <property type="molecule type" value="Genomic_DNA"/>
</dbReference>
<evidence type="ECO:0000256" key="1">
    <source>
        <dbReference type="SAM" id="Phobius"/>
    </source>
</evidence>
<keyword evidence="3" id="KW-1185">Reference proteome</keyword>
<name>A0A1M6RUN4_9CLOT</name>
<accession>A0A1M6RUN4</accession>
<dbReference type="Proteomes" id="UP000183952">
    <property type="component" value="Unassembled WGS sequence"/>
</dbReference>
<evidence type="ECO:0008006" key="4">
    <source>
        <dbReference type="Google" id="ProtNLM"/>
    </source>
</evidence>
<feature type="transmembrane region" description="Helical" evidence="1">
    <location>
        <begin position="35"/>
        <end position="56"/>
    </location>
</feature>
<keyword evidence="1" id="KW-0472">Membrane</keyword>
<evidence type="ECO:0000313" key="3">
    <source>
        <dbReference type="Proteomes" id="UP000183952"/>
    </source>
</evidence>
<dbReference type="AlphaFoldDB" id="A0A1M6RUN4"/>
<protein>
    <recommendedName>
        <fullName evidence="4">Signal peptidase II</fullName>
    </recommendedName>
</protein>
<keyword evidence="1" id="KW-0812">Transmembrane</keyword>
<gene>
    <name evidence="2" type="ORF">SAMN02745248_02373</name>
</gene>
<dbReference type="STRING" id="1121331.SAMN02745248_02373"/>
<feature type="transmembrane region" description="Helical" evidence="1">
    <location>
        <begin position="77"/>
        <end position="103"/>
    </location>
</feature>
<sequence length="178" mass="20536">MQNMMSFLILPVLGAVFCYMGTILRQGYSNKKIGISTFILVAIHDITQLYLNITYSQNSQNVLRNYHNSFIGNLMDIYINVYWLIIINILIAIIMNLFIYYYIDSVGKSFWSCSFKVCINSALLCSLTDKIIFKGSIDFLLLMDVYMVDIKDIYMIISVVLLLCEIILNDREVVVTTK</sequence>
<evidence type="ECO:0000313" key="2">
    <source>
        <dbReference type="EMBL" id="SHK36088.1"/>
    </source>
</evidence>